<evidence type="ECO:0000256" key="7">
    <source>
        <dbReference type="ARBA" id="ARBA00023002"/>
    </source>
</evidence>
<evidence type="ECO:0000259" key="12">
    <source>
        <dbReference type="Pfam" id="PF00441"/>
    </source>
</evidence>
<comment type="cofactor">
    <cofactor evidence="1 11">
        <name>FAD</name>
        <dbReference type="ChEBI" id="CHEBI:57692"/>
    </cofactor>
</comment>
<dbReference type="Pfam" id="PF00441">
    <property type="entry name" value="Acyl-CoA_dh_1"/>
    <property type="match status" value="1"/>
</dbReference>
<evidence type="ECO:0000259" key="14">
    <source>
        <dbReference type="Pfam" id="PF02771"/>
    </source>
</evidence>
<name>A0A6B2L6V9_9EUKA</name>
<feature type="domain" description="Acyl-CoA oxidase/dehydrogenase middle" evidence="13">
    <location>
        <begin position="99"/>
        <end position="192"/>
    </location>
</feature>
<dbReference type="SUPFAM" id="SSF47203">
    <property type="entry name" value="Acyl-CoA dehydrogenase C-terminal domain-like"/>
    <property type="match status" value="1"/>
</dbReference>
<dbReference type="PROSITE" id="PS00072">
    <property type="entry name" value="ACYL_COA_DH_1"/>
    <property type="match status" value="1"/>
</dbReference>
<organism evidence="15">
    <name type="scientific">Arcella intermedia</name>
    <dbReference type="NCBI Taxonomy" id="1963864"/>
    <lineage>
        <taxon>Eukaryota</taxon>
        <taxon>Amoebozoa</taxon>
        <taxon>Tubulinea</taxon>
        <taxon>Elardia</taxon>
        <taxon>Arcellinida</taxon>
        <taxon>Sphaerothecina</taxon>
        <taxon>Arcellidae</taxon>
        <taxon>Arcella</taxon>
    </lineage>
</organism>
<proteinExistence type="inferred from homology"/>
<keyword evidence="5 11" id="KW-0285">Flavoprotein</keyword>
<dbReference type="Pfam" id="PF02770">
    <property type="entry name" value="Acyl-CoA_dh_M"/>
    <property type="match status" value="1"/>
</dbReference>
<evidence type="ECO:0000256" key="11">
    <source>
        <dbReference type="RuleBase" id="RU362125"/>
    </source>
</evidence>
<dbReference type="InterPro" id="IPR009100">
    <property type="entry name" value="AcylCoA_DH/oxidase_NM_dom_sf"/>
</dbReference>
<evidence type="ECO:0000256" key="2">
    <source>
        <dbReference type="ARBA" id="ARBA00005109"/>
    </source>
</evidence>
<dbReference type="InterPro" id="IPR037069">
    <property type="entry name" value="AcylCoA_DH/ox_N_sf"/>
</dbReference>
<dbReference type="FunFam" id="2.40.110.10:FF:000001">
    <property type="entry name" value="Acyl-CoA dehydrogenase, mitochondrial"/>
    <property type="match status" value="1"/>
</dbReference>
<dbReference type="FunFam" id="1.20.140.10:FF:000001">
    <property type="entry name" value="Acyl-CoA dehydrogenase"/>
    <property type="match status" value="1"/>
</dbReference>
<dbReference type="Pfam" id="PF02771">
    <property type="entry name" value="Acyl-CoA_dh_N"/>
    <property type="match status" value="1"/>
</dbReference>
<dbReference type="GO" id="GO:0009083">
    <property type="term" value="P:branched-chain amino acid catabolic process"/>
    <property type="evidence" value="ECO:0007669"/>
    <property type="project" value="UniProtKB-KW"/>
</dbReference>
<dbReference type="InterPro" id="IPR052547">
    <property type="entry name" value="Mito_Isobutyryl-CoADH"/>
</dbReference>
<evidence type="ECO:0000256" key="8">
    <source>
        <dbReference type="ARBA" id="ARBA00049552"/>
    </source>
</evidence>
<evidence type="ECO:0000256" key="5">
    <source>
        <dbReference type="ARBA" id="ARBA00022630"/>
    </source>
</evidence>
<dbReference type="Gene3D" id="1.20.140.10">
    <property type="entry name" value="Butyryl-CoA Dehydrogenase, subunit A, domain 3"/>
    <property type="match status" value="1"/>
</dbReference>
<comment type="pathway">
    <text evidence="2">Amino-acid degradation; L-valine degradation.</text>
</comment>
<dbReference type="AlphaFoldDB" id="A0A6B2L6V9"/>
<keyword evidence="7 11" id="KW-0560">Oxidoreductase</keyword>
<evidence type="ECO:0000256" key="1">
    <source>
        <dbReference type="ARBA" id="ARBA00001974"/>
    </source>
</evidence>
<dbReference type="PIRSF" id="PIRSF016578">
    <property type="entry name" value="HsaA"/>
    <property type="match status" value="1"/>
</dbReference>
<sequence length="357" mass="38641">MAPLAKQWDLDEHFPVDILQEAASLGFGGIYVKEDYGGSGLGKLESSLVIEALSTACVSTAAYISIHNMVAGLIDHFGTDEQKEEYLPKMCTMEHLSSYCLTEPSNGSDAGALKTKAHKEGDSYIINGEKAFISGGGVSDIYLVMARTGEEGPSGISAFIVPKGTSGLLFGKKEHKLGWNSQPTRAVVFQNVRVPAHNMLGKEGQGFKIAMRGLDGGRINIGAASVGGAEACLNSAKEYVTVRKQFGQHLSEFQNVQFKLADMATGVHSSRLMIRHAATMLDKSDASGTVSAAMAKRYATDTCYNVVNDALQLFGGYGYLKDFPIERYLRDLRVHQILEGTNEIMRLIVSRKLLSEV</sequence>
<evidence type="ECO:0000256" key="10">
    <source>
        <dbReference type="ARBA" id="ARBA00071686"/>
    </source>
</evidence>
<evidence type="ECO:0000259" key="13">
    <source>
        <dbReference type="Pfam" id="PF02770"/>
    </source>
</evidence>
<dbReference type="GO" id="GO:0050660">
    <property type="term" value="F:flavin adenine dinucleotide binding"/>
    <property type="evidence" value="ECO:0007669"/>
    <property type="project" value="InterPro"/>
</dbReference>
<evidence type="ECO:0000256" key="4">
    <source>
        <dbReference type="ARBA" id="ARBA00022456"/>
    </source>
</evidence>
<protein>
    <recommendedName>
        <fullName evidence="10">Isobutyryl-CoA dehydrogenase, mitochondrial</fullName>
    </recommendedName>
</protein>
<evidence type="ECO:0000256" key="9">
    <source>
        <dbReference type="ARBA" id="ARBA00050268"/>
    </source>
</evidence>
<keyword evidence="6 11" id="KW-0274">FAD</keyword>
<keyword evidence="4" id="KW-0101">Branched-chain amino acid catabolism</keyword>
<dbReference type="PANTHER" id="PTHR43831:SF1">
    <property type="entry name" value="ISOBUTYRYL-COA DEHYDROGENASE, MITOCHONDRIAL"/>
    <property type="match status" value="1"/>
</dbReference>
<dbReference type="InterPro" id="IPR046373">
    <property type="entry name" value="Acyl-CoA_Oxase/DH_mid-dom_sf"/>
</dbReference>
<dbReference type="EMBL" id="GIBP01003773">
    <property type="protein sequence ID" value="NDV32742.1"/>
    <property type="molecule type" value="Transcribed_RNA"/>
</dbReference>
<evidence type="ECO:0000256" key="6">
    <source>
        <dbReference type="ARBA" id="ARBA00022827"/>
    </source>
</evidence>
<comment type="similarity">
    <text evidence="3 11">Belongs to the acyl-CoA dehydrogenase family.</text>
</comment>
<dbReference type="GO" id="GO:0005739">
    <property type="term" value="C:mitochondrion"/>
    <property type="evidence" value="ECO:0007669"/>
    <property type="project" value="TreeGrafter"/>
</dbReference>
<dbReference type="Gene3D" id="1.10.540.10">
    <property type="entry name" value="Acyl-CoA dehydrogenase/oxidase, N-terminal domain"/>
    <property type="match status" value="1"/>
</dbReference>
<dbReference type="Gene3D" id="2.40.110.10">
    <property type="entry name" value="Butyryl-CoA Dehydrogenase, subunit A, domain 2"/>
    <property type="match status" value="1"/>
</dbReference>
<comment type="catalytic activity">
    <reaction evidence="9">
        <text>propanoyl-CoA + oxidized [electron-transfer flavoprotein] + H(+) = acryloyl-CoA + reduced [electron-transfer flavoprotein]</text>
        <dbReference type="Rhea" id="RHEA:31287"/>
        <dbReference type="Rhea" id="RHEA-COMP:10685"/>
        <dbReference type="Rhea" id="RHEA-COMP:10686"/>
        <dbReference type="ChEBI" id="CHEBI:15378"/>
        <dbReference type="ChEBI" id="CHEBI:57367"/>
        <dbReference type="ChEBI" id="CHEBI:57392"/>
        <dbReference type="ChEBI" id="CHEBI:57692"/>
        <dbReference type="ChEBI" id="CHEBI:58307"/>
    </reaction>
    <physiologicalReaction direction="left-to-right" evidence="9">
        <dbReference type="Rhea" id="RHEA:31288"/>
    </physiologicalReaction>
</comment>
<dbReference type="PANTHER" id="PTHR43831">
    <property type="entry name" value="ISOBUTYRYL-COA DEHYDROGENASE"/>
    <property type="match status" value="1"/>
</dbReference>
<dbReference type="InterPro" id="IPR013786">
    <property type="entry name" value="AcylCoA_DH/ox_N"/>
</dbReference>
<comment type="catalytic activity">
    <reaction evidence="8">
        <text>(2S)-2-methylbutanoyl-CoA + oxidized [electron-transfer flavoprotein] + H(+) = (2E)-2-methylbut-2-enoyl-CoA + reduced [electron-transfer flavoprotein]</text>
        <dbReference type="Rhea" id="RHEA:48256"/>
        <dbReference type="Rhea" id="RHEA-COMP:10685"/>
        <dbReference type="Rhea" id="RHEA-COMP:10686"/>
        <dbReference type="ChEBI" id="CHEBI:15378"/>
        <dbReference type="ChEBI" id="CHEBI:57337"/>
        <dbReference type="ChEBI" id="CHEBI:57692"/>
        <dbReference type="ChEBI" id="CHEBI:58307"/>
        <dbReference type="ChEBI" id="CHEBI:88166"/>
    </reaction>
    <physiologicalReaction direction="left-to-right" evidence="8">
        <dbReference type="Rhea" id="RHEA:48257"/>
    </physiologicalReaction>
</comment>
<feature type="domain" description="Acyl-CoA dehydrogenase/oxidase C-terminal" evidence="12">
    <location>
        <begin position="204"/>
        <end position="353"/>
    </location>
</feature>
<dbReference type="GO" id="GO:0003995">
    <property type="term" value="F:acyl-CoA dehydrogenase activity"/>
    <property type="evidence" value="ECO:0007669"/>
    <property type="project" value="InterPro"/>
</dbReference>
<reference evidence="15" key="1">
    <citation type="journal article" date="2020" name="J. Eukaryot. Microbiol.">
        <title>De novo Sequencing, Assembly and Annotation of the Transcriptome for the Free-Living Testate Amoeba Arcella intermedia.</title>
        <authorList>
            <person name="Ribeiro G.M."/>
            <person name="Porfirio-Sousa A.L."/>
            <person name="Maurer-Alcala X.X."/>
            <person name="Katz L.A."/>
            <person name="Lahr D.J.G."/>
        </authorList>
    </citation>
    <scope>NUCLEOTIDE SEQUENCE</scope>
</reference>
<evidence type="ECO:0000256" key="3">
    <source>
        <dbReference type="ARBA" id="ARBA00009347"/>
    </source>
</evidence>
<evidence type="ECO:0000313" key="15">
    <source>
        <dbReference type="EMBL" id="NDV32742.1"/>
    </source>
</evidence>
<feature type="domain" description="Acyl-CoA dehydrogenase/oxidase N-terminal" evidence="14">
    <location>
        <begin position="2"/>
        <end position="94"/>
    </location>
</feature>
<dbReference type="InterPro" id="IPR009075">
    <property type="entry name" value="AcylCo_DH/oxidase_C"/>
</dbReference>
<dbReference type="PROSITE" id="PS00073">
    <property type="entry name" value="ACYL_COA_DH_2"/>
    <property type="match status" value="1"/>
</dbReference>
<accession>A0A6B2L6V9</accession>
<dbReference type="InterPro" id="IPR006089">
    <property type="entry name" value="Acyl-CoA_DH_CS"/>
</dbReference>
<dbReference type="InterPro" id="IPR036250">
    <property type="entry name" value="AcylCo_DH-like_C"/>
</dbReference>
<dbReference type="InterPro" id="IPR006091">
    <property type="entry name" value="Acyl-CoA_Oxase/DH_mid-dom"/>
</dbReference>
<dbReference type="SUPFAM" id="SSF56645">
    <property type="entry name" value="Acyl-CoA dehydrogenase NM domain-like"/>
    <property type="match status" value="1"/>
</dbReference>